<sequence length="1321" mass="140678">MAADIRVSIDRGGTFCDVIAHVDGREPLIFKLLSEDPANYPDAPTEGIRRVLEAVEGKPVPKGEKLDGSRIASCRIGTTVATNALLEHKGERFAFLTTKGFKDVCVIGDQSRPKLFDLDIRKATALHDAVVEVDERIVPADYDLNPTPLDEKAAIAAAEAAGDAESLVRTASGELIRVLRRPDHYDVRAQLRALRHQGYTSLAICFMHSYLHPAHEDLVASIACEPELGFEFVTTSAAVSPTIKFLHRSTSACSEAYLYPVVRRYVDAFRAGFRVPPRRLDFMCSDGGLAADDRFRGNEALLSGPAGGVVGVAASCYDPDDGTPVIGFDMGGTSTDVSRYDGRYDYLTETSIAGRTITVPMLNIATVAAGGGSILLARNGLLAVGPESAGAHPGPACYRKGGPLTVTDANLFLGRLVPSSFPSIFGPNADAPLDAAVVAEKFAALTADFNAQTGRHESPLEPRDVALGFLDVANETMARPIRNATEARGFAPEDHNLVSFGGAGGQHACDIADKLGVRRVLIHKYSSLLSAYGIAQAELQHEALEPYGRRLGAGGDEAASHVAARLAALKARVGAELRAQGAEEASVAFDESLVLRYFGTDTNLTIARPADGDYAAAFEATHLREFAFSMQRDIVVESIKVRGTGSAGARIREASALKELASGTHGPAPPPGERQAVYIDGAWHDTGVYRLDSVPKGVVIPGPALLIDQTQTIFVSPTFRAYILSSHVLLDKISAPSPSHALTTTTATTTQTPDLPSSSPDPVVDPIQLSVFAHRFMAIAEQMGTTLQRTSISTSIKERLDFSCAIFSPTGKLVANAPHIPIHLGSMQFAIQAQHRLWEGKLQPGDVLLTNHPQWGGTHLPDLTVVTPVFVDSDPSPADDDADASPRRQEIAFYVASRGHHTDIGGKGITSMMPESRELWEEGLNVPSLKIVSAGVFLEDAVVAAFERAGAFPGCSTTRRLADNISDLKAQTSANQRGITLLRKLCAEAGGLAVVHRHMAAVQANAEAAVRAFFRRVAAQHPLGLEATDHLDDGTPMRVRITADPATGSAVYDFSGSGPQTWGNYNCPVAICHSAIIYTVRCLVGVDMPLNEGCLSPVEIRVPPGSVLNPGPRAAICGSTLASQRVIDVILRAFGRHGASQGCANSFGWGMGGRDPHTGAVVKGWNYGESIGGGAGAGEGYHGAHSVHVHSTNTRQTDAEVIEKRTAVLVRRYEIRRGSGGAGTWRGGDGITREVQARIPLKFSILSDRRVYRPWGMAGGSPGQKGENYAFLFNEEGGMERINLGGKAVINLKEGEYVQVNTPGGGGYGGDEVEDRHRGYV</sequence>
<dbReference type="GO" id="GO:0017168">
    <property type="term" value="F:5-oxoprolinase (ATP-hydrolyzing) activity"/>
    <property type="evidence" value="ECO:0007669"/>
    <property type="project" value="TreeGrafter"/>
</dbReference>
<organism evidence="7 8">
    <name type="scientific">Colletotrichum sublineola</name>
    <name type="common">Sorghum anthracnose fungus</name>
    <dbReference type="NCBI Taxonomy" id="1173701"/>
    <lineage>
        <taxon>Eukaryota</taxon>
        <taxon>Fungi</taxon>
        <taxon>Dikarya</taxon>
        <taxon>Ascomycota</taxon>
        <taxon>Pezizomycotina</taxon>
        <taxon>Sordariomycetes</taxon>
        <taxon>Hypocreomycetidae</taxon>
        <taxon>Glomerellales</taxon>
        <taxon>Glomerellaceae</taxon>
        <taxon>Colletotrichum</taxon>
        <taxon>Colletotrichum graminicola species complex</taxon>
    </lineage>
</organism>
<feature type="domain" description="Hydantoinase B/oxoprolinase" evidence="4">
    <location>
        <begin position="765"/>
        <end position="1309"/>
    </location>
</feature>
<dbReference type="PANTHER" id="PTHR11365">
    <property type="entry name" value="5-OXOPROLINASE RELATED"/>
    <property type="match status" value="1"/>
</dbReference>
<dbReference type="InterPro" id="IPR008040">
    <property type="entry name" value="Hydant_A_N"/>
</dbReference>
<evidence type="ECO:0000313" key="8">
    <source>
        <dbReference type="Proteomes" id="UP000027238"/>
    </source>
</evidence>
<evidence type="ECO:0008006" key="9">
    <source>
        <dbReference type="Google" id="ProtNLM"/>
    </source>
</evidence>
<name>A0A066XDR7_COLSU</name>
<evidence type="ECO:0000259" key="6">
    <source>
        <dbReference type="Pfam" id="PF19278"/>
    </source>
</evidence>
<dbReference type="Proteomes" id="UP000027238">
    <property type="component" value="Unassembled WGS sequence"/>
</dbReference>
<dbReference type="InterPro" id="IPR045079">
    <property type="entry name" value="Oxoprolinase-like"/>
</dbReference>
<evidence type="ECO:0000256" key="1">
    <source>
        <dbReference type="ARBA" id="ARBA00010403"/>
    </source>
</evidence>
<feature type="domain" description="Hydantoinase A/oxoprolinase" evidence="3">
    <location>
        <begin position="248"/>
        <end position="542"/>
    </location>
</feature>
<feature type="domain" description="Hydantoinase/oxoprolinase N-terminal" evidence="5">
    <location>
        <begin position="6"/>
        <end position="223"/>
    </location>
</feature>
<evidence type="ECO:0000259" key="5">
    <source>
        <dbReference type="Pfam" id="PF05378"/>
    </source>
</evidence>
<dbReference type="EMBL" id="JMSE01000992">
    <property type="protein sequence ID" value="KDN65779.1"/>
    <property type="molecule type" value="Genomic_DNA"/>
</dbReference>
<feature type="domain" description="Acetophenone carboxylase-like C-terminal" evidence="6">
    <location>
        <begin position="557"/>
        <end position="730"/>
    </location>
</feature>
<dbReference type="InterPro" id="IPR049517">
    <property type="entry name" value="ACX-like_C"/>
</dbReference>
<dbReference type="Pfam" id="PF01968">
    <property type="entry name" value="Hydantoinase_A"/>
    <property type="match status" value="1"/>
</dbReference>
<comment type="caution">
    <text evidence="7">The sequence shown here is derived from an EMBL/GenBank/DDBJ whole genome shotgun (WGS) entry which is preliminary data.</text>
</comment>
<dbReference type="eggNOG" id="KOG1939">
    <property type="taxonomic scope" value="Eukaryota"/>
</dbReference>
<proteinExistence type="inferred from homology"/>
<dbReference type="InterPro" id="IPR002821">
    <property type="entry name" value="Hydantoinase_A"/>
</dbReference>
<protein>
    <recommendedName>
        <fullName evidence="9">Hydantoinase B/oxoprolinase</fullName>
    </recommendedName>
</protein>
<evidence type="ECO:0000256" key="2">
    <source>
        <dbReference type="SAM" id="MobiDB-lite"/>
    </source>
</evidence>
<dbReference type="Pfam" id="PF19278">
    <property type="entry name" value="Hydant_A_C"/>
    <property type="match status" value="1"/>
</dbReference>
<dbReference type="Pfam" id="PF05378">
    <property type="entry name" value="Hydant_A_N"/>
    <property type="match status" value="1"/>
</dbReference>
<dbReference type="GO" id="GO:0006749">
    <property type="term" value="P:glutathione metabolic process"/>
    <property type="evidence" value="ECO:0007669"/>
    <property type="project" value="TreeGrafter"/>
</dbReference>
<dbReference type="OrthoDB" id="3643at2759"/>
<dbReference type="GO" id="GO:0005829">
    <property type="term" value="C:cytosol"/>
    <property type="evidence" value="ECO:0007669"/>
    <property type="project" value="TreeGrafter"/>
</dbReference>
<evidence type="ECO:0000313" key="7">
    <source>
        <dbReference type="EMBL" id="KDN65779.1"/>
    </source>
</evidence>
<evidence type="ECO:0000259" key="3">
    <source>
        <dbReference type="Pfam" id="PF01968"/>
    </source>
</evidence>
<dbReference type="OMA" id="GTGPQMW"/>
<dbReference type="PANTHER" id="PTHR11365:SF2">
    <property type="entry name" value="5-OXOPROLINASE"/>
    <property type="match status" value="1"/>
</dbReference>
<dbReference type="HOGENOM" id="CLU_002157_0_0_1"/>
<gene>
    <name evidence="7" type="ORF">CSUB01_05839</name>
</gene>
<dbReference type="STRING" id="1173701.A0A066XDR7"/>
<feature type="region of interest" description="Disordered" evidence="2">
    <location>
        <begin position="739"/>
        <end position="761"/>
    </location>
</feature>
<dbReference type="Pfam" id="PF02538">
    <property type="entry name" value="Hydantoinase_B"/>
    <property type="match status" value="1"/>
</dbReference>
<accession>A0A066XDR7</accession>
<keyword evidence="8" id="KW-1185">Reference proteome</keyword>
<reference evidence="8" key="1">
    <citation type="journal article" date="2014" name="Genome Announc.">
        <title>Draft genome sequence of Colletotrichum sublineola, a destructive pathogen of cultivated sorghum.</title>
        <authorList>
            <person name="Baroncelli R."/>
            <person name="Sanz-Martin J.M."/>
            <person name="Rech G.E."/>
            <person name="Sukno S.A."/>
            <person name="Thon M.R."/>
        </authorList>
    </citation>
    <scope>NUCLEOTIDE SEQUENCE [LARGE SCALE GENOMIC DNA]</scope>
    <source>
        <strain evidence="8">TX430BB</strain>
    </source>
</reference>
<dbReference type="InterPro" id="IPR003692">
    <property type="entry name" value="Hydantoinase_B"/>
</dbReference>
<comment type="similarity">
    <text evidence="1">Belongs to the oxoprolinase family.</text>
</comment>
<evidence type="ECO:0000259" key="4">
    <source>
        <dbReference type="Pfam" id="PF02538"/>
    </source>
</evidence>